<protein>
    <submittedName>
        <fullName evidence="3">Uncharacterized protein</fullName>
    </submittedName>
</protein>
<feature type="compositionally biased region" description="Low complexity" evidence="1">
    <location>
        <begin position="149"/>
        <end position="164"/>
    </location>
</feature>
<dbReference type="OrthoDB" id="5367275at2759"/>
<sequence length="268" mass="30019">MAGALEFGSDILEEGQTVKVEFERVTACFIIPTLIWTSLLKIQNMRKALLTSSEVSALVTICVVVLFTLALFLSGYTLQQRTLQDLRVAIRPGHTRPSPKAHLPGYFKRQTTILDDGTVIVRQSQADVDEQEWLAKKYELRAPKASVESGKANSDTSSSASEQQSNKEKENGRVEGENQTSRPGGDETERKAVVGTSDTRAEATEEQLRILSALTAHAAQQAWGVDHPDPLTKNRLPITKAERRKLIKEEIQKLAQTDRPMYYQRRLW</sequence>
<reference evidence="3" key="1">
    <citation type="journal article" date="2020" name="bioRxiv">
        <title>Whole genome comparisons of ergot fungi reveals the divergence and evolution of species within the genus Claviceps are the result of varying mechanisms driving genome evolution and host range expansion.</title>
        <authorList>
            <person name="Wyka S.A."/>
            <person name="Mondo S.J."/>
            <person name="Liu M."/>
            <person name="Dettman J."/>
            <person name="Nalam V."/>
            <person name="Broders K.D."/>
        </authorList>
    </citation>
    <scope>NUCLEOTIDE SEQUENCE</scope>
    <source>
        <strain evidence="3">CCC 1102</strain>
    </source>
</reference>
<dbReference type="AlphaFoldDB" id="A0A9P7MNJ8"/>
<evidence type="ECO:0000313" key="3">
    <source>
        <dbReference type="EMBL" id="KAG5961877.1"/>
    </source>
</evidence>
<name>A0A9P7MNJ8_9HYPO</name>
<accession>A0A9P7MNJ8</accession>
<evidence type="ECO:0000313" key="4">
    <source>
        <dbReference type="Proteomes" id="UP000784919"/>
    </source>
</evidence>
<feature type="transmembrane region" description="Helical" evidence="2">
    <location>
        <begin position="55"/>
        <end position="78"/>
    </location>
</feature>
<gene>
    <name evidence="3" type="ORF">E4U56_003634</name>
</gene>
<dbReference type="EMBL" id="SRPS01000237">
    <property type="protein sequence ID" value="KAG5961877.1"/>
    <property type="molecule type" value="Genomic_DNA"/>
</dbReference>
<dbReference type="Proteomes" id="UP000784919">
    <property type="component" value="Unassembled WGS sequence"/>
</dbReference>
<proteinExistence type="predicted"/>
<keyword evidence="2" id="KW-1133">Transmembrane helix</keyword>
<keyword evidence="2" id="KW-0812">Transmembrane</keyword>
<feature type="compositionally biased region" description="Basic and acidic residues" evidence="1">
    <location>
        <begin position="165"/>
        <end position="176"/>
    </location>
</feature>
<evidence type="ECO:0000256" key="1">
    <source>
        <dbReference type="SAM" id="MobiDB-lite"/>
    </source>
</evidence>
<evidence type="ECO:0000256" key="2">
    <source>
        <dbReference type="SAM" id="Phobius"/>
    </source>
</evidence>
<feature type="region of interest" description="Disordered" evidence="1">
    <location>
        <begin position="144"/>
        <end position="203"/>
    </location>
</feature>
<comment type="caution">
    <text evidence="3">The sequence shown here is derived from an EMBL/GenBank/DDBJ whole genome shotgun (WGS) entry which is preliminary data.</text>
</comment>
<organism evidence="3 4">
    <name type="scientific">Claviceps arundinis</name>
    <dbReference type="NCBI Taxonomy" id="1623583"/>
    <lineage>
        <taxon>Eukaryota</taxon>
        <taxon>Fungi</taxon>
        <taxon>Dikarya</taxon>
        <taxon>Ascomycota</taxon>
        <taxon>Pezizomycotina</taxon>
        <taxon>Sordariomycetes</taxon>
        <taxon>Hypocreomycetidae</taxon>
        <taxon>Hypocreales</taxon>
        <taxon>Clavicipitaceae</taxon>
        <taxon>Claviceps</taxon>
    </lineage>
</organism>
<feature type="transmembrane region" description="Helical" evidence="2">
    <location>
        <begin position="24"/>
        <end position="43"/>
    </location>
</feature>
<keyword evidence="2" id="KW-0472">Membrane</keyword>